<evidence type="ECO:0000256" key="3">
    <source>
        <dbReference type="ARBA" id="ARBA00022927"/>
    </source>
</evidence>
<dbReference type="InterPro" id="IPR001683">
    <property type="entry name" value="PX_dom"/>
</dbReference>
<dbReference type="InterPro" id="IPR027267">
    <property type="entry name" value="AH/BAR_dom_sf"/>
</dbReference>
<protein>
    <recommendedName>
        <fullName evidence="6">PX domain-containing protein</fullName>
    </recommendedName>
</protein>
<dbReference type="Gene3D" id="1.20.1270.60">
    <property type="entry name" value="Arfaptin homology (AH) domain/BAR domain"/>
    <property type="match status" value="1"/>
</dbReference>
<dbReference type="InterPro" id="IPR036871">
    <property type="entry name" value="PX_dom_sf"/>
</dbReference>
<dbReference type="SMART" id="SM00312">
    <property type="entry name" value="PX"/>
    <property type="match status" value="1"/>
</dbReference>
<dbReference type="GO" id="GO:0034727">
    <property type="term" value="P:piecemeal microautophagy of the nucleus"/>
    <property type="evidence" value="ECO:0007669"/>
    <property type="project" value="TreeGrafter"/>
</dbReference>
<organism evidence="7 8">
    <name type="scientific">Pleurodeles waltl</name>
    <name type="common">Iberian ribbed newt</name>
    <dbReference type="NCBI Taxonomy" id="8319"/>
    <lineage>
        <taxon>Eukaryota</taxon>
        <taxon>Metazoa</taxon>
        <taxon>Chordata</taxon>
        <taxon>Craniata</taxon>
        <taxon>Vertebrata</taxon>
        <taxon>Euteleostomi</taxon>
        <taxon>Amphibia</taxon>
        <taxon>Batrachia</taxon>
        <taxon>Caudata</taxon>
        <taxon>Salamandroidea</taxon>
        <taxon>Salamandridae</taxon>
        <taxon>Pleurodelinae</taxon>
        <taxon>Pleurodeles</taxon>
    </lineage>
</organism>
<dbReference type="AlphaFoldDB" id="A0AAV7T6I7"/>
<evidence type="ECO:0000259" key="6">
    <source>
        <dbReference type="PROSITE" id="PS50195"/>
    </source>
</evidence>
<dbReference type="GO" id="GO:0035091">
    <property type="term" value="F:phosphatidylinositol binding"/>
    <property type="evidence" value="ECO:0007669"/>
    <property type="project" value="InterPro"/>
</dbReference>
<dbReference type="GO" id="GO:0000407">
    <property type="term" value="C:phagophore assembly site"/>
    <property type="evidence" value="ECO:0007669"/>
    <property type="project" value="TreeGrafter"/>
</dbReference>
<evidence type="ECO:0000256" key="2">
    <source>
        <dbReference type="ARBA" id="ARBA00022448"/>
    </source>
</evidence>
<reference evidence="7" key="1">
    <citation type="journal article" date="2022" name="bioRxiv">
        <title>Sequencing and chromosome-scale assembly of the giantPleurodeles waltlgenome.</title>
        <authorList>
            <person name="Brown T."/>
            <person name="Elewa A."/>
            <person name="Iarovenko S."/>
            <person name="Subramanian E."/>
            <person name="Araus A.J."/>
            <person name="Petzold A."/>
            <person name="Susuki M."/>
            <person name="Suzuki K.-i.T."/>
            <person name="Hayashi T."/>
            <person name="Toyoda A."/>
            <person name="Oliveira C."/>
            <person name="Osipova E."/>
            <person name="Leigh N.D."/>
            <person name="Simon A."/>
            <person name="Yun M.H."/>
        </authorList>
    </citation>
    <scope>NUCLEOTIDE SEQUENCE</scope>
    <source>
        <strain evidence="7">20211129_DDA</strain>
        <tissue evidence="7">Liver</tissue>
    </source>
</reference>
<dbReference type="GO" id="GO:0000422">
    <property type="term" value="P:autophagy of mitochondrion"/>
    <property type="evidence" value="ECO:0007669"/>
    <property type="project" value="TreeGrafter"/>
</dbReference>
<dbReference type="Proteomes" id="UP001066276">
    <property type="component" value="Chromosome 4_1"/>
</dbReference>
<dbReference type="GO" id="GO:0061709">
    <property type="term" value="P:reticulophagy"/>
    <property type="evidence" value="ECO:0007669"/>
    <property type="project" value="TreeGrafter"/>
</dbReference>
<comment type="caution">
    <text evidence="7">The sequence shown here is derived from an EMBL/GenBank/DDBJ whole genome shotgun (WGS) entry which is preliminary data.</text>
</comment>
<evidence type="ECO:0000313" key="8">
    <source>
        <dbReference type="Proteomes" id="UP001066276"/>
    </source>
</evidence>
<accession>A0AAV7T6I7</accession>
<comment type="similarity">
    <text evidence="1">Belongs to the sorting nexin family.</text>
</comment>
<keyword evidence="3" id="KW-0653">Protein transport</keyword>
<feature type="domain" description="PX" evidence="6">
    <location>
        <begin position="91"/>
        <end position="212"/>
    </location>
</feature>
<keyword evidence="8" id="KW-1185">Reference proteome</keyword>
<evidence type="ECO:0000256" key="5">
    <source>
        <dbReference type="SAM" id="MobiDB-lite"/>
    </source>
</evidence>
<evidence type="ECO:0000256" key="1">
    <source>
        <dbReference type="ARBA" id="ARBA00010883"/>
    </source>
</evidence>
<dbReference type="PROSITE" id="PS50195">
    <property type="entry name" value="PX"/>
    <property type="match status" value="1"/>
</dbReference>
<dbReference type="GO" id="GO:0015031">
    <property type="term" value="P:protein transport"/>
    <property type="evidence" value="ECO:0007669"/>
    <property type="project" value="UniProtKB-KW"/>
</dbReference>
<dbReference type="InterPro" id="IPR042130">
    <property type="entry name" value="PX_SNX7"/>
</dbReference>
<evidence type="ECO:0000313" key="7">
    <source>
        <dbReference type="EMBL" id="KAJ1171716.1"/>
    </source>
</evidence>
<feature type="coiled-coil region" evidence="4">
    <location>
        <begin position="363"/>
        <end position="390"/>
    </location>
</feature>
<proteinExistence type="inferred from homology"/>
<feature type="region of interest" description="Disordered" evidence="5">
    <location>
        <begin position="1"/>
        <end position="37"/>
    </location>
</feature>
<dbReference type="EMBL" id="JANPWB010000007">
    <property type="protein sequence ID" value="KAJ1171716.1"/>
    <property type="molecule type" value="Genomic_DNA"/>
</dbReference>
<dbReference type="GO" id="GO:0005769">
    <property type="term" value="C:early endosome"/>
    <property type="evidence" value="ECO:0007669"/>
    <property type="project" value="TreeGrafter"/>
</dbReference>
<keyword evidence="2" id="KW-0813">Transport</keyword>
<dbReference type="CDD" id="cd07284">
    <property type="entry name" value="PX_SNX7"/>
    <property type="match status" value="1"/>
</dbReference>
<name>A0AAV7T6I7_PLEWA</name>
<evidence type="ECO:0000256" key="4">
    <source>
        <dbReference type="SAM" id="Coils"/>
    </source>
</evidence>
<dbReference type="Gene3D" id="3.30.1520.10">
    <property type="entry name" value="Phox-like domain"/>
    <property type="match status" value="1"/>
</dbReference>
<dbReference type="SUPFAM" id="SSF64268">
    <property type="entry name" value="PX domain"/>
    <property type="match status" value="1"/>
</dbReference>
<dbReference type="Pfam" id="PF00787">
    <property type="entry name" value="PX"/>
    <property type="match status" value="1"/>
</dbReference>
<dbReference type="SUPFAM" id="SSF103657">
    <property type="entry name" value="BAR/IMD domain-like"/>
    <property type="match status" value="1"/>
</dbReference>
<gene>
    <name evidence="7" type="ORF">NDU88_003574</name>
</gene>
<sequence>MSGGPEVQRVGPSGGAPPSPLNRHASAQSPGALPATLPLCTDTLDFDEDDDLEVFSKDTTLTDGNSFSSLVPTSPSSMNNQYKFEDEPDISDILITVDDPESHINAIETFITYRVVTKTTRSEFDSSEYEVRRRYQDFLWLKSKLEETHPTLIIPPLPEKFIMKGMVERFNDDFIETRKKALHKFLNRIAEHPTLTFNEDFKVFLTAQAWELASHKKQGPGFLERMGQSVRAVASSMRGVKNRPEDIALISDYVDIFSQKTNALDKIAQRIFKEEKEYLEEMKEYGPIFTLWSASEEDLAASLKGIASCIERCCRATEQQMSGLSSSLIPITHEYVLYGEMLTGVMKRRDQIQAELDGKVYAMANKKADTEKLKEEIGKLEDKVECANNALKADWDRWKQNMQNDMKSAFTTVAQNNVNYYEECLATWETFLSSQTNDPPQEEDHEDQS</sequence>
<dbReference type="PANTHER" id="PTHR45949:SF3">
    <property type="entry name" value="SORTING NEXIN-7"/>
    <property type="match status" value="1"/>
</dbReference>
<dbReference type="PANTHER" id="PTHR45949">
    <property type="entry name" value="SORTING NEXIN-4"/>
    <property type="match status" value="1"/>
</dbReference>
<dbReference type="GO" id="GO:0032456">
    <property type="term" value="P:endocytic recycling"/>
    <property type="evidence" value="ECO:0007669"/>
    <property type="project" value="TreeGrafter"/>
</dbReference>
<keyword evidence="4" id="KW-0175">Coiled coil</keyword>